<sequence length="312" mass="34555">MSKSMPSEAVQHAIDSVIRSPSVDVYSYLHQAMLVTRSEEDVKEIKKSNVIKEKETIPKVQQEIAKEDKDEKMVKAKEDVVEEIKETVSPVLPAADDDQGKRVDLKEAVDYGIQSVVDSKCIDLYEYFKNQSLIAANQKTVNSAVEDIKEHAQLLAGAISNKNTKEIKEEAVKISESVKVAATTAAGAGIASVMPSKDMAQKRDEEKKERSGLENFTESVRSTMSHTVTQAQHVAADMQRQLPVIQGQVKESVHHYIERATPATQKMMQSVSDIQNKLNLKKSEEGMDSTGKVHSTPPQSKSKDKKDGCKIM</sequence>
<organism evidence="2 3">
    <name type="scientific">Rhizopus oryzae</name>
    <name type="common">Mucormycosis agent</name>
    <name type="synonym">Rhizopus arrhizus var. delemar</name>
    <dbReference type="NCBI Taxonomy" id="64495"/>
    <lineage>
        <taxon>Eukaryota</taxon>
        <taxon>Fungi</taxon>
        <taxon>Fungi incertae sedis</taxon>
        <taxon>Mucoromycota</taxon>
        <taxon>Mucoromycotina</taxon>
        <taxon>Mucoromycetes</taxon>
        <taxon>Mucorales</taxon>
        <taxon>Mucorineae</taxon>
        <taxon>Rhizopodaceae</taxon>
        <taxon>Rhizopus</taxon>
    </lineage>
</organism>
<evidence type="ECO:0000256" key="1">
    <source>
        <dbReference type="SAM" id="MobiDB-lite"/>
    </source>
</evidence>
<name>A0A9P7BTU0_RHIOR</name>
<keyword evidence="3" id="KW-1185">Reference proteome</keyword>
<dbReference type="Proteomes" id="UP000716291">
    <property type="component" value="Unassembled WGS sequence"/>
</dbReference>
<proteinExistence type="predicted"/>
<accession>A0A9P7BTU0</accession>
<gene>
    <name evidence="2" type="ORF">G6F64_004068</name>
</gene>
<dbReference type="AlphaFoldDB" id="A0A9P7BTU0"/>
<feature type="region of interest" description="Disordered" evidence="1">
    <location>
        <begin position="196"/>
        <end position="215"/>
    </location>
</feature>
<comment type="caution">
    <text evidence="2">The sequence shown here is derived from an EMBL/GenBank/DDBJ whole genome shotgun (WGS) entry which is preliminary data.</text>
</comment>
<protein>
    <submittedName>
        <fullName evidence="2">Uncharacterized protein</fullName>
    </submittedName>
</protein>
<feature type="compositionally biased region" description="Basic and acidic residues" evidence="1">
    <location>
        <begin position="199"/>
        <end position="212"/>
    </location>
</feature>
<dbReference type="EMBL" id="JAANQT010000428">
    <property type="protein sequence ID" value="KAG1311085.1"/>
    <property type="molecule type" value="Genomic_DNA"/>
</dbReference>
<feature type="region of interest" description="Disordered" evidence="1">
    <location>
        <begin position="267"/>
        <end position="312"/>
    </location>
</feature>
<evidence type="ECO:0000313" key="2">
    <source>
        <dbReference type="EMBL" id="KAG1311085.1"/>
    </source>
</evidence>
<evidence type="ECO:0000313" key="3">
    <source>
        <dbReference type="Proteomes" id="UP000716291"/>
    </source>
</evidence>
<feature type="compositionally biased region" description="Polar residues" evidence="1">
    <location>
        <begin position="267"/>
        <end position="278"/>
    </location>
</feature>
<feature type="compositionally biased region" description="Basic and acidic residues" evidence="1">
    <location>
        <begin position="301"/>
        <end position="312"/>
    </location>
</feature>
<reference evidence="2" key="1">
    <citation type="journal article" date="2020" name="Microb. Genom.">
        <title>Genetic diversity of clinical and environmental Mucorales isolates obtained from an investigation of mucormycosis cases among solid organ transplant recipients.</title>
        <authorList>
            <person name="Nguyen M.H."/>
            <person name="Kaul D."/>
            <person name="Muto C."/>
            <person name="Cheng S.J."/>
            <person name="Richter R.A."/>
            <person name="Bruno V.M."/>
            <person name="Liu G."/>
            <person name="Beyhan S."/>
            <person name="Sundermann A.J."/>
            <person name="Mounaud S."/>
            <person name="Pasculle A.W."/>
            <person name="Nierman W.C."/>
            <person name="Driscoll E."/>
            <person name="Cumbie R."/>
            <person name="Clancy C.J."/>
            <person name="Dupont C.L."/>
        </authorList>
    </citation>
    <scope>NUCLEOTIDE SEQUENCE</scope>
    <source>
        <strain evidence="2">GL11</strain>
    </source>
</reference>